<sequence>MEKGNLSVNELVLVGVGGILGAGFFLASGIAIHTAGPIVLLDYVISAFIMSEVFCALSEMIVANPVDGSFRVYAEEALGDIGGFLSGWVYWTAGVFIMSSEVTASAIFTKFWFPKVPLWIFALIYSIMVICVNALGTKNFGTVESWFSTIKVSALFIITVIGIFALFGTFGNKGEIGFKNYYIHGGFSPNGIKGFLGAMLMSLIPFGGIEVTAMTASKTKKPKKYVPIARRYIVLFLSILYLSSIAVLLGVIPWYEVSTKESPFIKLLSFTKIPYIDSIMNFIILTAALTTMNGAMYGVTQVMYSLGKGRFAPTFLSKLSKRDVPIYALLISSFGLLVAVVLSYILPKDVYEYITSATGFIQFFNWIIILYTFIRYRPMLKKKNPDYFECQKHGFPLRPWFTIILLTAVLLSTLIVPKQAIGFFGGLILLIAIFTFYLIAKKLNLFDKW</sequence>
<feature type="transmembrane region" description="Helical" evidence="7">
    <location>
        <begin position="324"/>
        <end position="347"/>
    </location>
</feature>
<keyword evidence="6 7" id="KW-0472">Membrane</keyword>
<name>F6BHN6_THEXL</name>
<feature type="transmembrane region" description="Helical" evidence="7">
    <location>
        <begin position="148"/>
        <end position="171"/>
    </location>
</feature>
<dbReference type="Gene3D" id="1.20.1740.10">
    <property type="entry name" value="Amino acid/polyamine transporter I"/>
    <property type="match status" value="1"/>
</dbReference>
<dbReference type="GO" id="GO:0016020">
    <property type="term" value="C:membrane"/>
    <property type="evidence" value="ECO:0007669"/>
    <property type="project" value="UniProtKB-SubCell"/>
</dbReference>
<feature type="transmembrane region" description="Helical" evidence="7">
    <location>
        <begin position="38"/>
        <end position="57"/>
    </location>
</feature>
<comment type="subcellular location">
    <subcellularLocation>
        <location evidence="1">Membrane</location>
        <topology evidence="1">Multi-pass membrane protein</topology>
    </subcellularLocation>
</comment>
<proteinExistence type="predicted"/>
<dbReference type="EMBL" id="CP002739">
    <property type="protein sequence ID" value="AEF17635.1"/>
    <property type="molecule type" value="Genomic_DNA"/>
</dbReference>
<evidence type="ECO:0000313" key="9">
    <source>
        <dbReference type="EMBL" id="AEF17635.1"/>
    </source>
</evidence>
<dbReference type="PIRSF" id="PIRSF006060">
    <property type="entry name" value="AA_transporter"/>
    <property type="match status" value="1"/>
</dbReference>
<dbReference type="HOGENOM" id="CLU_007946_9_3_9"/>
<keyword evidence="4" id="KW-0029">Amino-acid transport</keyword>
<protein>
    <submittedName>
        <fullName evidence="9">Amino acid permease-associated region</fullName>
    </submittedName>
</protein>
<evidence type="ECO:0000256" key="1">
    <source>
        <dbReference type="ARBA" id="ARBA00004141"/>
    </source>
</evidence>
<feature type="transmembrane region" description="Helical" evidence="7">
    <location>
        <begin position="232"/>
        <end position="255"/>
    </location>
</feature>
<evidence type="ECO:0000256" key="6">
    <source>
        <dbReference type="ARBA" id="ARBA00023136"/>
    </source>
</evidence>
<evidence type="ECO:0000256" key="2">
    <source>
        <dbReference type="ARBA" id="ARBA00022448"/>
    </source>
</evidence>
<accession>F6BHN6</accession>
<keyword evidence="2" id="KW-0813">Transport</keyword>
<evidence type="ECO:0000256" key="7">
    <source>
        <dbReference type="SAM" id="Phobius"/>
    </source>
</evidence>
<feature type="transmembrane region" description="Helical" evidence="7">
    <location>
        <begin position="118"/>
        <end position="136"/>
    </location>
</feature>
<dbReference type="Proteomes" id="UP000007239">
    <property type="component" value="Chromosome"/>
</dbReference>
<dbReference type="FunFam" id="1.20.1740.10:FF:000001">
    <property type="entry name" value="Amino acid permease"/>
    <property type="match status" value="1"/>
</dbReference>
<feature type="transmembrane region" description="Helical" evidence="7">
    <location>
        <begin position="12"/>
        <end position="32"/>
    </location>
</feature>
<dbReference type="InterPro" id="IPR004841">
    <property type="entry name" value="AA-permease/SLC12A_dom"/>
</dbReference>
<evidence type="ECO:0000256" key="3">
    <source>
        <dbReference type="ARBA" id="ARBA00022692"/>
    </source>
</evidence>
<evidence type="ECO:0000313" key="10">
    <source>
        <dbReference type="Proteomes" id="UP000007239"/>
    </source>
</evidence>
<keyword evidence="10" id="KW-1185">Reference proteome</keyword>
<feature type="domain" description="Amino acid permease/ SLC12A" evidence="8">
    <location>
        <begin position="11"/>
        <end position="439"/>
    </location>
</feature>
<organism evidence="9 10">
    <name type="scientific">Thermoanaerobacterium xylanolyticum (strain ATCC 49914 / DSM 7097 / LX-11)</name>
    <dbReference type="NCBI Taxonomy" id="858215"/>
    <lineage>
        <taxon>Bacteria</taxon>
        <taxon>Bacillati</taxon>
        <taxon>Bacillota</taxon>
        <taxon>Clostridia</taxon>
        <taxon>Thermoanaerobacterales</taxon>
        <taxon>Thermoanaerobacteraceae</taxon>
        <taxon>Thermoanaerobacterium</taxon>
    </lineage>
</organism>
<dbReference type="RefSeq" id="WP_013788371.1">
    <property type="nucleotide sequence ID" value="NC_015555.1"/>
</dbReference>
<evidence type="ECO:0000256" key="4">
    <source>
        <dbReference type="ARBA" id="ARBA00022970"/>
    </source>
</evidence>
<dbReference type="STRING" id="858215.Thexy_1604"/>
<dbReference type="PANTHER" id="PTHR43495">
    <property type="entry name" value="GABA PERMEASE"/>
    <property type="match status" value="1"/>
</dbReference>
<keyword evidence="3 7" id="KW-0812">Transmembrane</keyword>
<dbReference type="eggNOG" id="COG1113">
    <property type="taxonomic scope" value="Bacteria"/>
</dbReference>
<gene>
    <name evidence="9" type="ordered locus">Thexy_1604</name>
</gene>
<dbReference type="GO" id="GO:0055085">
    <property type="term" value="P:transmembrane transport"/>
    <property type="evidence" value="ECO:0007669"/>
    <property type="project" value="InterPro"/>
</dbReference>
<reference evidence="9" key="1">
    <citation type="submission" date="2011-05" db="EMBL/GenBank/DDBJ databases">
        <title>Complete sequence of Thermoanaerobacterium xylanolyticum LX-11.</title>
        <authorList>
            <consortium name="US DOE Joint Genome Institute"/>
            <person name="Lucas S."/>
            <person name="Han J."/>
            <person name="Lapidus A."/>
            <person name="Cheng J.-F."/>
            <person name="Goodwin L."/>
            <person name="Pitluck S."/>
            <person name="Peters L."/>
            <person name="Mikhailova N."/>
            <person name="Lu M."/>
            <person name="Han C."/>
            <person name="Tapia R."/>
            <person name="Land M."/>
            <person name="Hauser L."/>
            <person name="Kyrpides N."/>
            <person name="Ivanova N."/>
            <person name="Pagani I."/>
            <person name="Hemme C."/>
            <person name="Woyke T."/>
        </authorList>
    </citation>
    <scope>NUCLEOTIDE SEQUENCE</scope>
    <source>
        <strain evidence="9">LX-11</strain>
    </source>
</reference>
<keyword evidence="5 7" id="KW-1133">Transmembrane helix</keyword>
<dbReference type="PANTHER" id="PTHR43495:SF5">
    <property type="entry name" value="GAMMA-AMINOBUTYRIC ACID PERMEASE"/>
    <property type="match status" value="1"/>
</dbReference>
<evidence type="ECO:0000256" key="5">
    <source>
        <dbReference type="ARBA" id="ARBA00022989"/>
    </source>
</evidence>
<feature type="transmembrane region" description="Helical" evidence="7">
    <location>
        <begin position="421"/>
        <end position="440"/>
    </location>
</feature>
<feature type="transmembrane region" description="Helical" evidence="7">
    <location>
        <begin position="275"/>
        <end position="304"/>
    </location>
</feature>
<dbReference type="KEGG" id="txy:Thexy_1604"/>
<feature type="transmembrane region" description="Helical" evidence="7">
    <location>
        <begin position="353"/>
        <end position="374"/>
    </location>
</feature>
<feature type="transmembrane region" description="Helical" evidence="7">
    <location>
        <begin position="191"/>
        <end position="211"/>
    </location>
</feature>
<feature type="transmembrane region" description="Helical" evidence="7">
    <location>
        <begin position="395"/>
        <end position="415"/>
    </location>
</feature>
<dbReference type="GO" id="GO:0006865">
    <property type="term" value="P:amino acid transport"/>
    <property type="evidence" value="ECO:0007669"/>
    <property type="project" value="UniProtKB-KW"/>
</dbReference>
<evidence type="ECO:0000259" key="8">
    <source>
        <dbReference type="Pfam" id="PF00324"/>
    </source>
</evidence>
<dbReference type="AlphaFoldDB" id="F6BHN6"/>
<feature type="transmembrane region" description="Helical" evidence="7">
    <location>
        <begin position="77"/>
        <end position="98"/>
    </location>
</feature>
<dbReference type="Pfam" id="PF00324">
    <property type="entry name" value="AA_permease"/>
    <property type="match status" value="1"/>
</dbReference>